<gene>
    <name evidence="1" type="ORF">JFL43_21195</name>
</gene>
<dbReference type="SUPFAM" id="SSF51126">
    <property type="entry name" value="Pectin lyase-like"/>
    <property type="match status" value="1"/>
</dbReference>
<evidence type="ECO:0000313" key="2">
    <source>
        <dbReference type="Proteomes" id="UP000618943"/>
    </source>
</evidence>
<accession>A0ABS1HD22</accession>
<dbReference type="RefSeq" id="WP_200750588.1">
    <property type="nucleotide sequence ID" value="NZ_JAEOAH010000060.1"/>
</dbReference>
<organism evidence="1 2">
    <name type="scientific">Viridibacillus soli</name>
    <dbReference type="NCBI Taxonomy" id="2798301"/>
    <lineage>
        <taxon>Bacteria</taxon>
        <taxon>Bacillati</taxon>
        <taxon>Bacillota</taxon>
        <taxon>Bacilli</taxon>
        <taxon>Bacillales</taxon>
        <taxon>Caryophanaceae</taxon>
        <taxon>Viridibacillus</taxon>
    </lineage>
</organism>
<dbReference type="EMBL" id="JAEOAH010000060">
    <property type="protein sequence ID" value="MBK3497297.1"/>
    <property type="molecule type" value="Genomic_DNA"/>
</dbReference>
<evidence type="ECO:0000313" key="1">
    <source>
        <dbReference type="EMBL" id="MBK3497297.1"/>
    </source>
</evidence>
<keyword evidence="2" id="KW-1185">Reference proteome</keyword>
<dbReference type="Gene3D" id="2.160.20.10">
    <property type="entry name" value="Single-stranded right-handed beta-helix, Pectin lyase-like"/>
    <property type="match status" value="1"/>
</dbReference>
<evidence type="ECO:0008006" key="3">
    <source>
        <dbReference type="Google" id="ProtNLM"/>
    </source>
</evidence>
<name>A0ABS1HD22_9BACL</name>
<dbReference type="Proteomes" id="UP000618943">
    <property type="component" value="Unassembled WGS sequence"/>
</dbReference>
<dbReference type="InterPro" id="IPR012334">
    <property type="entry name" value="Pectin_lyas_fold"/>
</dbReference>
<proteinExistence type="predicted"/>
<dbReference type="InterPro" id="IPR011050">
    <property type="entry name" value="Pectin_lyase_fold/virulence"/>
</dbReference>
<sequence length="533" mass="59516">MSESKTKNLKLHLFGYTDDIDVKKINDNFKKLDTEVITPKTQVFVSDFPGATDAIKIQAALDFAFANKQKVVIAEERKYQLNATIKIREGVELRGERATHYSLDVNLRGFELEQGASFCGGTISIGIEKYSQEVVYLDGKYKYDSVSAKTVIRDLVMWNWTATTGGVGLSLFSGGETHQIQFLNIERLVIWNFDIGIRLRATEPTTGQTWINANRFDKITLSECNQMIVIESNTTVPFECSGNIFTNLQIQPSTTTKQILKISGMGNTFTGVLWDTQMIQQTGPIAEFSSTSAMNNINIMFFPEDRCVNNGENTNRIGVAGLSAEGELVERDWNTIQKMGTYRIIEPSGLTAARHQPVGAYEYGIMTVFAIDDNVSQFYVPHQATEGIYIRSKFGLTDWTSWIQLSSSAQLEVLKTALIQRRQIKNTDDFNLITQMGTYQISFANLSFDTKKNQPPAEATSSGLLQITTNLHSIVQLYFPHSTDGMWFRSNLNNVGWTPWKLSGKGGGPAIIESLSADPGNPAMGKIWIRSDL</sequence>
<dbReference type="CDD" id="cd19958">
    <property type="entry name" value="pyocin_knob"/>
    <property type="match status" value="2"/>
</dbReference>
<protein>
    <recommendedName>
        <fullName evidence="3">Pectate lyase superfamily protein domain-containing protein</fullName>
    </recommendedName>
</protein>
<comment type="caution">
    <text evidence="1">The sequence shown here is derived from an EMBL/GenBank/DDBJ whole genome shotgun (WGS) entry which is preliminary data.</text>
</comment>
<reference evidence="1 2" key="1">
    <citation type="submission" date="2020-12" db="EMBL/GenBank/DDBJ databases">
        <title>YIM B01967 draft genome.</title>
        <authorList>
            <person name="Yan X."/>
        </authorList>
    </citation>
    <scope>NUCLEOTIDE SEQUENCE [LARGE SCALE GENOMIC DNA]</scope>
    <source>
        <strain evidence="1 2">YIM B01967</strain>
    </source>
</reference>